<keyword evidence="6" id="KW-0156">Chromatin regulator</keyword>
<accession>A0A9P6QRL3</accession>
<evidence type="ECO:0000256" key="1">
    <source>
        <dbReference type="ARBA" id="ARBA00004123"/>
    </source>
</evidence>
<feature type="compositionally biased region" description="Low complexity" evidence="10">
    <location>
        <begin position="654"/>
        <end position="668"/>
    </location>
</feature>
<gene>
    <name evidence="13" type="primary">HDA1_2</name>
    <name evidence="13" type="ORF">BGZ97_007959</name>
</gene>
<dbReference type="InterPro" id="IPR037138">
    <property type="entry name" value="His_deacetylse_dom_sf"/>
</dbReference>
<dbReference type="PRINTS" id="PR01270">
    <property type="entry name" value="HDASUPER"/>
</dbReference>
<feature type="domain" description="Arb2-like" evidence="12">
    <location>
        <begin position="335"/>
        <end position="506"/>
    </location>
</feature>
<keyword evidence="8" id="KW-0804">Transcription</keyword>
<proteinExistence type="inferred from homology"/>
<evidence type="ECO:0000259" key="12">
    <source>
        <dbReference type="Pfam" id="PF09757"/>
    </source>
</evidence>
<dbReference type="InterPro" id="IPR000286">
    <property type="entry name" value="HDACs"/>
</dbReference>
<feature type="non-terminal residue" evidence="13">
    <location>
        <position position="698"/>
    </location>
</feature>
<dbReference type="PANTHER" id="PTHR10625">
    <property type="entry name" value="HISTONE DEACETYLASE HDAC1-RELATED"/>
    <property type="match status" value="1"/>
</dbReference>
<evidence type="ECO:0000256" key="3">
    <source>
        <dbReference type="ARBA" id="ARBA00012111"/>
    </source>
</evidence>
<dbReference type="AlphaFoldDB" id="A0A9P6QRL3"/>
<dbReference type="Pfam" id="PF00850">
    <property type="entry name" value="Hist_deacetyl"/>
    <property type="match status" value="1"/>
</dbReference>
<dbReference type="GO" id="GO:0000118">
    <property type="term" value="C:histone deacetylase complex"/>
    <property type="evidence" value="ECO:0007669"/>
    <property type="project" value="TreeGrafter"/>
</dbReference>
<evidence type="ECO:0000256" key="8">
    <source>
        <dbReference type="ARBA" id="ARBA00023163"/>
    </source>
</evidence>
<feature type="region of interest" description="Disordered" evidence="10">
    <location>
        <begin position="533"/>
        <end position="698"/>
    </location>
</feature>
<evidence type="ECO:0000256" key="4">
    <source>
        <dbReference type="ARBA" id="ARBA00022491"/>
    </source>
</evidence>
<evidence type="ECO:0000256" key="7">
    <source>
        <dbReference type="ARBA" id="ARBA00023015"/>
    </source>
</evidence>
<dbReference type="InterPro" id="IPR019154">
    <property type="entry name" value="Arb2-like_domain"/>
</dbReference>
<dbReference type="InterPro" id="IPR023801">
    <property type="entry name" value="His_deacetylse_dom"/>
</dbReference>
<keyword evidence="4" id="KW-0678">Repressor</keyword>
<evidence type="ECO:0000256" key="6">
    <source>
        <dbReference type="ARBA" id="ARBA00022853"/>
    </source>
</evidence>
<dbReference type="GO" id="GO:0040029">
    <property type="term" value="P:epigenetic regulation of gene expression"/>
    <property type="evidence" value="ECO:0007669"/>
    <property type="project" value="TreeGrafter"/>
</dbReference>
<dbReference type="OrthoDB" id="424012at2759"/>
<evidence type="ECO:0000256" key="9">
    <source>
        <dbReference type="ARBA" id="ARBA00023242"/>
    </source>
</evidence>
<dbReference type="EMBL" id="JAAAIN010003588">
    <property type="protein sequence ID" value="KAG0285030.1"/>
    <property type="molecule type" value="Genomic_DNA"/>
</dbReference>
<dbReference type="InterPro" id="IPR023696">
    <property type="entry name" value="Ureohydrolase_dom_sf"/>
</dbReference>
<evidence type="ECO:0000313" key="13">
    <source>
        <dbReference type="EMBL" id="KAG0285030.1"/>
    </source>
</evidence>
<dbReference type="Pfam" id="PF09757">
    <property type="entry name" value="Arb2-like"/>
    <property type="match status" value="1"/>
</dbReference>
<keyword evidence="7" id="KW-0805">Transcription regulation</keyword>
<dbReference type="EC" id="3.5.1.98" evidence="3"/>
<feature type="compositionally biased region" description="Polar residues" evidence="10">
    <location>
        <begin position="644"/>
        <end position="653"/>
    </location>
</feature>
<dbReference type="PANTHER" id="PTHR10625:SF5">
    <property type="entry name" value="HISTONE DEACETYLASE"/>
    <property type="match status" value="1"/>
</dbReference>
<comment type="subcellular location">
    <subcellularLocation>
        <location evidence="1">Nucleus</location>
    </subcellularLocation>
</comment>
<sequence length="698" mass="76526">MSKDDLLEMANSYNSIYLNNLSAFCARLSCGSLIELCKAVASGQVLNGVAIIRPPGHHAEPHEAGGFCLYNNVAIAARYLQQSHGLKKIFILDWDVHHGNGTQTAFIDDPDVVYCSIHRFDHGAFYPGDPVAAAHTTVGEGPGRGRTINIPWNSSGMGDSEYIYAFNKVIMPILYEFAPDFVLVSAGFDAAKGDHIGQMLVTPAAYGHMTHMLKSLAGGKIILALEGGYNLDSIAVSGLACVKALLNDPIEALDPIRPNSLCVQTIHEVIKVQSRYWKSLPPIYANTEDDLPMDIPAVGMDKVLAIYQENHLRETYGMIKMPRLDGKDRGEFLDNVHCTGELCARTVGTNNTIRPQKSVLVDAMTQYIDYIIGAGNELIDVVVPYLPTTEEEKVMLKDQQSNVLADLWSTLMATSAMEGRRIVVLATGFGCHGLVAFLNEKQKEVPRYLSSVTLVLGDETMPMVTKKLSPWYIENSFVMASDDHPIWERASQKMNSRTGNLLRTERPSERLAETLLYLRKRIFGDIESKLDSLAPFPSSDSESETKIEEATPMELEFPPMQTRSGRLSMQMDRVSKSEASTPERQRQTSSPQMQSAATNLLPTARNGARRGQQSTSRPGSPLLNGSVAGSVPSLVERPTVVGPQRSQPYPQGNNRDSGPSSLNSSPRSTAAVPLRNNGPQNRIVDPNLEGVESKLRPV</sequence>
<organism evidence="13 14">
    <name type="scientific">Linnemannia gamsii</name>
    <dbReference type="NCBI Taxonomy" id="64522"/>
    <lineage>
        <taxon>Eukaryota</taxon>
        <taxon>Fungi</taxon>
        <taxon>Fungi incertae sedis</taxon>
        <taxon>Mucoromycota</taxon>
        <taxon>Mortierellomycotina</taxon>
        <taxon>Mortierellomycetes</taxon>
        <taxon>Mortierellales</taxon>
        <taxon>Mortierellaceae</taxon>
        <taxon>Linnemannia</taxon>
    </lineage>
</organism>
<evidence type="ECO:0000256" key="10">
    <source>
        <dbReference type="SAM" id="MobiDB-lite"/>
    </source>
</evidence>
<reference evidence="13" key="1">
    <citation type="journal article" date="2020" name="Fungal Divers.">
        <title>Resolving the Mortierellaceae phylogeny through synthesis of multi-gene phylogenetics and phylogenomics.</title>
        <authorList>
            <person name="Vandepol N."/>
            <person name="Liber J."/>
            <person name="Desiro A."/>
            <person name="Na H."/>
            <person name="Kennedy M."/>
            <person name="Barry K."/>
            <person name="Grigoriev I.V."/>
            <person name="Miller A.N."/>
            <person name="O'Donnell K."/>
            <person name="Stajich J.E."/>
            <person name="Bonito G."/>
        </authorList>
    </citation>
    <scope>NUCLEOTIDE SEQUENCE</scope>
    <source>
        <strain evidence="13">NVP60</strain>
    </source>
</reference>
<evidence type="ECO:0000256" key="2">
    <source>
        <dbReference type="ARBA" id="ARBA00007738"/>
    </source>
</evidence>
<evidence type="ECO:0000256" key="5">
    <source>
        <dbReference type="ARBA" id="ARBA00022801"/>
    </source>
</evidence>
<name>A0A9P6QRL3_9FUNG</name>
<keyword evidence="9" id="KW-0539">Nucleus</keyword>
<keyword evidence="14" id="KW-1185">Reference proteome</keyword>
<comment type="caution">
    <text evidence="13">The sequence shown here is derived from an EMBL/GenBank/DDBJ whole genome shotgun (WGS) entry which is preliminary data.</text>
</comment>
<feature type="compositionally biased region" description="Polar residues" evidence="10">
    <location>
        <begin position="587"/>
        <end position="601"/>
    </location>
</feature>
<evidence type="ECO:0000259" key="11">
    <source>
        <dbReference type="Pfam" id="PF00850"/>
    </source>
</evidence>
<feature type="domain" description="Histone deacetylase" evidence="11">
    <location>
        <begin position="12"/>
        <end position="244"/>
    </location>
</feature>
<dbReference type="GO" id="GO:0141221">
    <property type="term" value="F:histone deacetylase activity, hydrolytic mechanism"/>
    <property type="evidence" value="ECO:0007669"/>
    <property type="project" value="UniProtKB-EC"/>
</dbReference>
<comment type="similarity">
    <text evidence="2">Belongs to the histone deacetylase family. HD type 2 subfamily.</text>
</comment>
<keyword evidence="5" id="KW-0378">Hydrolase</keyword>
<feature type="compositionally biased region" description="Basic and acidic residues" evidence="10">
    <location>
        <begin position="573"/>
        <end position="586"/>
    </location>
</feature>
<evidence type="ECO:0000313" key="14">
    <source>
        <dbReference type="Proteomes" id="UP000823405"/>
    </source>
</evidence>
<dbReference type="Proteomes" id="UP000823405">
    <property type="component" value="Unassembled WGS sequence"/>
</dbReference>
<dbReference type="SUPFAM" id="SSF52768">
    <property type="entry name" value="Arginase/deacetylase"/>
    <property type="match status" value="1"/>
</dbReference>
<dbReference type="Gene3D" id="3.40.800.20">
    <property type="entry name" value="Histone deacetylase domain"/>
    <property type="match status" value="1"/>
</dbReference>
<protein>
    <recommendedName>
        <fullName evidence="3">histone deacetylase</fullName>
        <ecNumber evidence="3">3.5.1.98</ecNumber>
    </recommendedName>
</protein>